<dbReference type="GO" id="GO:0097546">
    <property type="term" value="C:ciliary base"/>
    <property type="evidence" value="ECO:0007669"/>
    <property type="project" value="TreeGrafter"/>
</dbReference>
<dbReference type="Pfam" id="PF26189">
    <property type="entry name" value="Ig_NPHP4_2nd"/>
    <property type="match status" value="1"/>
</dbReference>
<dbReference type="GO" id="GO:0090090">
    <property type="term" value="P:negative regulation of canonical Wnt signaling pathway"/>
    <property type="evidence" value="ECO:0007669"/>
    <property type="project" value="InterPro"/>
</dbReference>
<dbReference type="Pfam" id="PF26187">
    <property type="entry name" value="Ig_NPHP4_4th"/>
    <property type="match status" value="1"/>
</dbReference>
<dbReference type="Pfam" id="PF26186">
    <property type="entry name" value="NPHP4_C2_3rd"/>
    <property type="match status" value="1"/>
</dbReference>
<dbReference type="EMBL" id="REGN01002500">
    <property type="protein sequence ID" value="RNA27740.1"/>
    <property type="molecule type" value="Genomic_DNA"/>
</dbReference>
<feature type="domain" description="NPHP4 C2-like" evidence="2">
    <location>
        <begin position="595"/>
        <end position="830"/>
    </location>
</feature>
<dbReference type="InterPro" id="IPR058687">
    <property type="entry name" value="Ig_NPHP4_1st"/>
</dbReference>
<reference evidence="6 7" key="1">
    <citation type="journal article" date="2018" name="Sci. Rep.">
        <title>Genomic signatures of local adaptation to the degree of environmental predictability in rotifers.</title>
        <authorList>
            <person name="Franch-Gras L."/>
            <person name="Hahn C."/>
            <person name="Garcia-Roger E.M."/>
            <person name="Carmona M.J."/>
            <person name="Serra M."/>
            <person name="Gomez A."/>
        </authorList>
    </citation>
    <scope>NUCLEOTIDE SEQUENCE [LARGE SCALE GENOMIC DNA]</scope>
    <source>
        <strain evidence="6">HYR1</strain>
    </source>
</reference>
<feature type="domain" description="NPHP4 Ig-like" evidence="1">
    <location>
        <begin position="1269"/>
        <end position="1353"/>
    </location>
</feature>
<evidence type="ECO:0000259" key="2">
    <source>
        <dbReference type="Pfam" id="PF26186"/>
    </source>
</evidence>
<dbReference type="Pfam" id="PF26015">
    <property type="entry name" value="Ig_NPH4_3rd"/>
    <property type="match status" value="1"/>
</dbReference>
<evidence type="ECO:0000259" key="4">
    <source>
        <dbReference type="Pfam" id="PF26189"/>
    </source>
</evidence>
<sequence length="1465" mass="168222">MDDKILDSMSDWKEYFFGCSSKALSPHEARLEEIKEKNLTVDFFCIELNSVEGMSLKLQDSEQNSKISLNLSLFDTSFKRFYGITWPSPAKKANKSSGKLELNELSYFSTALKDEHVLIVIEIVINSNERARSCGWTFFRPFTSNNESNKRLGFYYGTPRAIFFIDEPFERCPQLKEISGLYLNFKFSQKKKLSFIKQFLPENVFLGRLERIGGIFTDPSVKSSLEKPRLVPQVSVIIDDLFINLHPNVNKFENEFCQLVAQDKSLWDSIKIEPSMISIIERRLKVGIHNGWRYIHEPYYAELSIDDSKFLQKSSQFLSSKRLSLKSSLKPKNNETDPENITNATRLKMRNSLVLDQVFEDSLCAIVFEVEYVINVPIQVQIDKDPRNKNSQLVKKRFETHYVLIRWAAYCPFTDNLNKLDQNRIEINMFGSGFESVNPGQRLVFKRPDTRMQDEQSSKSAYGRIVFDIRKGNEVNFKNRPEFDQELDQEFESEIDIHTKASIPKFKSSQKLNENQQKTVNDLYSSMMSNRDQNYHSPEANLLMSQLIQRASESQKLSGLFQGSIELYPIHNPALHQPILALSPGQIGGRTMSRAAYAKLNSSNFPSIQDRFGKPAHVLDSNSLLQFDLQKEESDMLTQNQIIFQFLAFSRTLEARKNDTSELKPKNIFLTFQFYRFPEFKTPKLKLDEIMEDYSLSSNSTPFILKFVDNETNNLNESPGYMLSYGVDPSNLKFGEKRIFLQYLAHHAMFIDVWDADTLHLIGTCTLQLKELLRQGKEAVQSTFELDVMSTEYDDDNRLNSGAGSIGMAYSSNSHIKFQGLLHVRIGNIGTPVPDKNDPIKETSLAPSMPYTRVIASKSSINSFGEQKLLTRKIDETNSKGFITHNYSKAHHMTDTFKDIHAALSSKSSKSLADNGDIDPLKKRKLNRMELLRKLKNAEIPPQLLGNHRRIIQERDKDLKIMEFYRNQTKHDQIMNKLNEYITTEYTIYPNFGIVEFFEFVITNPYNEAQTVTIMIDDAEIQVVTDSREWRHLKLLHQIYTQIEENMFHKQEAVPVGVGNGEKKDIVIRYPQVFLRPKETINIPFKYQTFKTDSSNNIIDQYGLVPLDKPKYEMKKSNIYFRANDGNPIAILSLVIDQQPHVVNQTFRFNECENTFLKKTIRLPSSARVLASNSNSALNAADLNLYGTAVDKGTSQIYVRASDTNVVCESRPVSIGEPHDIFIKVATGPSPSVKKFYLAIYADQYFAVPLQIWKIYVHSLERIDVACSLGQTSRFSLVLRGTSSSRLVKCFANLSDEMSTIPDDQFMLPASSVQEINVGVQPSKSGTRHYYLNVVDVEMSHLVHSWFINVNCKPPVISKAFELTLPVSSSQSVNTSAQKRVLFTNPYSTERVFILNTNRDDLLTFKERRLKLSANETKTLALRFLPNPFTGFVEIYVFINNESDTNEETFALRVHYVQKFDRSSK</sequence>
<keyword evidence="7" id="KW-1185">Reference proteome</keyword>
<evidence type="ECO:0000313" key="6">
    <source>
        <dbReference type="EMBL" id="RNA27740.1"/>
    </source>
</evidence>
<comment type="caution">
    <text evidence="6">The sequence shown here is derived from an EMBL/GenBank/DDBJ whole genome shotgun (WGS) entry which is preliminary data.</text>
</comment>
<dbReference type="STRING" id="10195.A0A3M7RWC8"/>
<dbReference type="OrthoDB" id="313446at2759"/>
<dbReference type="InterPro" id="IPR058685">
    <property type="entry name" value="Ig_NPHP4_4th"/>
</dbReference>
<evidence type="ECO:0000259" key="3">
    <source>
        <dbReference type="Pfam" id="PF26187"/>
    </source>
</evidence>
<accession>A0A3M7RWC8</accession>
<name>A0A3M7RWC8_BRAPC</name>
<dbReference type="GO" id="GO:1904491">
    <property type="term" value="P:protein localization to ciliary transition zone"/>
    <property type="evidence" value="ECO:0007669"/>
    <property type="project" value="TreeGrafter"/>
</dbReference>
<dbReference type="InterPro" id="IPR029775">
    <property type="entry name" value="NPHP4"/>
</dbReference>
<dbReference type="PANTHER" id="PTHR31043:SF3">
    <property type="entry name" value="NEPHROCYSTIN-4"/>
    <property type="match status" value="1"/>
</dbReference>
<dbReference type="Proteomes" id="UP000276133">
    <property type="component" value="Unassembled WGS sequence"/>
</dbReference>
<dbReference type="InterPro" id="IPR058686">
    <property type="entry name" value="Ig_NPHP4_3rd"/>
</dbReference>
<organism evidence="6 7">
    <name type="scientific">Brachionus plicatilis</name>
    <name type="common">Marine rotifer</name>
    <name type="synonym">Brachionus muelleri</name>
    <dbReference type="NCBI Taxonomy" id="10195"/>
    <lineage>
        <taxon>Eukaryota</taxon>
        <taxon>Metazoa</taxon>
        <taxon>Spiralia</taxon>
        <taxon>Gnathifera</taxon>
        <taxon>Rotifera</taxon>
        <taxon>Eurotatoria</taxon>
        <taxon>Monogononta</taxon>
        <taxon>Pseudotrocha</taxon>
        <taxon>Ploima</taxon>
        <taxon>Brachionidae</taxon>
        <taxon>Brachionus</taxon>
    </lineage>
</organism>
<feature type="domain" description="NPHP4 Ig-like" evidence="5">
    <location>
        <begin position="984"/>
        <end position="1140"/>
    </location>
</feature>
<protein>
    <submittedName>
        <fullName evidence="6">Nephrocystin-4</fullName>
    </submittedName>
</protein>
<feature type="domain" description="NPHP4 Ig-like" evidence="4">
    <location>
        <begin position="1147"/>
        <end position="1258"/>
    </location>
</feature>
<proteinExistence type="predicted"/>
<dbReference type="PANTHER" id="PTHR31043">
    <property type="entry name" value="NEPHROCYSTIN-4"/>
    <property type="match status" value="1"/>
</dbReference>
<evidence type="ECO:0000259" key="5">
    <source>
        <dbReference type="Pfam" id="PF26190"/>
    </source>
</evidence>
<dbReference type="InterPro" id="IPR058765">
    <property type="entry name" value="NPHP4_C2-like"/>
</dbReference>
<feature type="domain" description="NPHP4 Ig-like" evidence="3">
    <location>
        <begin position="1358"/>
        <end position="1456"/>
    </location>
</feature>
<evidence type="ECO:0000259" key="1">
    <source>
        <dbReference type="Pfam" id="PF26015"/>
    </source>
</evidence>
<dbReference type="GO" id="GO:0035869">
    <property type="term" value="C:ciliary transition zone"/>
    <property type="evidence" value="ECO:0007669"/>
    <property type="project" value="TreeGrafter"/>
</dbReference>
<evidence type="ECO:0000313" key="7">
    <source>
        <dbReference type="Proteomes" id="UP000276133"/>
    </source>
</evidence>
<gene>
    <name evidence="6" type="ORF">BpHYR1_011817</name>
</gene>
<dbReference type="InterPro" id="IPR058688">
    <property type="entry name" value="Ig_NPHP4_2nd"/>
</dbReference>
<dbReference type="GO" id="GO:0097730">
    <property type="term" value="C:non-motile cilium"/>
    <property type="evidence" value="ECO:0007669"/>
    <property type="project" value="InterPro"/>
</dbReference>
<dbReference type="Pfam" id="PF26190">
    <property type="entry name" value="Ig_NPHP4_1st"/>
    <property type="match status" value="1"/>
</dbReference>
<dbReference type="GO" id="GO:0036064">
    <property type="term" value="C:ciliary basal body"/>
    <property type="evidence" value="ECO:0007669"/>
    <property type="project" value="TreeGrafter"/>
</dbReference>